<gene>
    <name evidence="1" type="ORF">PXEA_LOCUS12388</name>
</gene>
<name>A0A3S5BBY8_9PLAT</name>
<evidence type="ECO:0000313" key="1">
    <source>
        <dbReference type="EMBL" id="VEL18948.1"/>
    </source>
</evidence>
<protein>
    <submittedName>
        <fullName evidence="1">Uncharacterized protein</fullName>
    </submittedName>
</protein>
<evidence type="ECO:0000313" key="2">
    <source>
        <dbReference type="Proteomes" id="UP000784294"/>
    </source>
</evidence>
<dbReference type="Proteomes" id="UP000784294">
    <property type="component" value="Unassembled WGS sequence"/>
</dbReference>
<comment type="caution">
    <text evidence="1">The sequence shown here is derived from an EMBL/GenBank/DDBJ whole genome shotgun (WGS) entry which is preliminary data.</text>
</comment>
<sequence length="106" mass="12108">MWRDNRLNCHDALFVSGRRLPYDPESEPLTVFPTDQLTRLNPVLLAEINQITEELAVQVEANSNPPSIDVMETYYTCLDSGEWNTSCHLKMTFLHQVCPTTVAKLI</sequence>
<proteinExistence type="predicted"/>
<dbReference type="OrthoDB" id="6257039at2759"/>
<dbReference type="AlphaFoldDB" id="A0A3S5BBY8"/>
<organism evidence="1 2">
    <name type="scientific">Protopolystoma xenopodis</name>
    <dbReference type="NCBI Taxonomy" id="117903"/>
    <lineage>
        <taxon>Eukaryota</taxon>
        <taxon>Metazoa</taxon>
        <taxon>Spiralia</taxon>
        <taxon>Lophotrochozoa</taxon>
        <taxon>Platyhelminthes</taxon>
        <taxon>Monogenea</taxon>
        <taxon>Polyopisthocotylea</taxon>
        <taxon>Polystomatidea</taxon>
        <taxon>Polystomatidae</taxon>
        <taxon>Protopolystoma</taxon>
    </lineage>
</organism>
<reference evidence="1" key="1">
    <citation type="submission" date="2018-11" db="EMBL/GenBank/DDBJ databases">
        <authorList>
            <consortium name="Pathogen Informatics"/>
        </authorList>
    </citation>
    <scope>NUCLEOTIDE SEQUENCE</scope>
</reference>
<keyword evidence="2" id="KW-1185">Reference proteome</keyword>
<dbReference type="EMBL" id="CAAALY010039447">
    <property type="protein sequence ID" value="VEL18948.1"/>
    <property type="molecule type" value="Genomic_DNA"/>
</dbReference>
<accession>A0A3S5BBY8</accession>